<evidence type="ECO:0000313" key="1">
    <source>
        <dbReference type="EMBL" id="PLR26485.1"/>
    </source>
</evidence>
<comment type="caution">
    <text evidence="1">The sequence shown here is derived from an EMBL/GenBank/DDBJ whole genome shotgun (WGS) entry which is preliminary data.</text>
</comment>
<reference evidence="2" key="1">
    <citation type="submission" date="2017-12" db="EMBL/GenBank/DDBJ databases">
        <title>The genome sequence of Pantoea sp. 596.</title>
        <authorList>
            <person name="Gao J."/>
            <person name="Mao X."/>
            <person name="Sun J."/>
        </authorList>
    </citation>
    <scope>NUCLEOTIDE SEQUENCE [LARGE SCALE GENOMIC DNA]</scope>
    <source>
        <strain evidence="2">596</strain>
    </source>
</reference>
<accession>A0ABX4SX79</accession>
<organism evidence="1 2">
    <name type="scientific">Pantoea endophytica</name>
    <dbReference type="NCBI Taxonomy" id="92488"/>
    <lineage>
        <taxon>Bacteria</taxon>
        <taxon>Pseudomonadati</taxon>
        <taxon>Pseudomonadota</taxon>
        <taxon>Gammaproteobacteria</taxon>
        <taxon>Enterobacterales</taxon>
        <taxon>Erwiniaceae</taxon>
        <taxon>Pantoea</taxon>
    </lineage>
</organism>
<evidence type="ECO:0000313" key="2">
    <source>
        <dbReference type="Proteomes" id="UP000234296"/>
    </source>
</evidence>
<sequence length="157" mass="18396">MEINGWKFYFHACFTAQVTSLAQEVLQLKVEKPHEYHKKKQTKLLAAIYKVVTEVIARDPLNPQFRQGGTLGDENRYWYRAKFLQQFRLFFRCSEQSKTIILGWVNDFGTLRAYESKNDAYKTFKRMLDAGHPPSDWGQLLRESTGESGFLFRAPFS</sequence>
<dbReference type="Pfam" id="PF11663">
    <property type="entry name" value="Toxin_YhaV"/>
    <property type="match status" value="1"/>
</dbReference>
<name>A0ABX4SX79_9GAMM</name>
<dbReference type="Proteomes" id="UP000234296">
    <property type="component" value="Unassembled WGS sequence"/>
</dbReference>
<protein>
    <submittedName>
        <fullName evidence="1">Toxin YhaV</fullName>
    </submittedName>
</protein>
<dbReference type="InterPro" id="IPR021679">
    <property type="entry name" value="Toxin_endonuclease_YhaV"/>
</dbReference>
<proteinExistence type="predicted"/>
<dbReference type="EMBL" id="PJRT01000005">
    <property type="protein sequence ID" value="PLR26485.1"/>
    <property type="molecule type" value="Genomic_DNA"/>
</dbReference>
<keyword evidence="2" id="KW-1185">Reference proteome</keyword>
<gene>
    <name evidence="1" type="ORF">PZBJ_06240</name>
</gene>